<dbReference type="GO" id="GO:0016491">
    <property type="term" value="F:oxidoreductase activity"/>
    <property type="evidence" value="ECO:0007669"/>
    <property type="project" value="UniProtKB-KW"/>
</dbReference>
<comment type="similarity">
    <text evidence="1">Belongs to the short-chain dehydrogenases/reductases (SDR) family.</text>
</comment>
<dbReference type="EMBL" id="RJJX01000005">
    <property type="protein sequence ID" value="RUT79044.1"/>
    <property type="molecule type" value="Genomic_DNA"/>
</dbReference>
<comment type="caution">
    <text evidence="3">The sequence shown here is derived from an EMBL/GenBank/DDBJ whole genome shotgun (WGS) entry which is preliminary data.</text>
</comment>
<dbReference type="PRINTS" id="PR00081">
    <property type="entry name" value="GDHRDH"/>
</dbReference>
<sequence>MYMNQKSALITGAAKRIGKSIALHLAANGYGIAIHYNQSKKSALALQAELQDRYPQQKFKIFQCDLGDTNQLENFIDRVMQHFDSLTVLVNNASVFEPGRLRETSVQLLNNQLDVNLKAPFILSRDYAMNNKYGNIINLLDTRITSNNSSYAAYSLSKVALSYFTKMAALEFAPNIRVNAIALGATLAPEGMGIEYLNSLAAKTPMKITGGIEPILQSLDYILTNDNLTGQILFCDGGEQLL</sequence>
<gene>
    <name evidence="3" type="ORF">DLK05_06085</name>
</gene>
<reference evidence="3 4" key="1">
    <citation type="submission" date="2018-11" db="EMBL/GenBank/DDBJ databases">
        <title>Parancylomarina longa gen. nov., sp. nov., isolated from sediments of southern Okinawa.</title>
        <authorList>
            <person name="Fu T."/>
        </authorList>
    </citation>
    <scope>NUCLEOTIDE SEQUENCE [LARGE SCALE GENOMIC DNA]</scope>
    <source>
        <strain evidence="3 4">T3-2 S1-C</strain>
    </source>
</reference>
<dbReference type="Proteomes" id="UP000282985">
    <property type="component" value="Unassembled WGS sequence"/>
</dbReference>
<evidence type="ECO:0000313" key="3">
    <source>
        <dbReference type="EMBL" id="RUT79044.1"/>
    </source>
</evidence>
<keyword evidence="2" id="KW-0560">Oxidoreductase</keyword>
<proteinExistence type="inferred from homology"/>
<evidence type="ECO:0000256" key="1">
    <source>
        <dbReference type="ARBA" id="ARBA00006484"/>
    </source>
</evidence>
<dbReference type="OrthoDB" id="597510at2"/>
<dbReference type="AlphaFoldDB" id="A0A434AWZ9"/>
<dbReference type="SUPFAM" id="SSF51735">
    <property type="entry name" value="NAD(P)-binding Rossmann-fold domains"/>
    <property type="match status" value="1"/>
</dbReference>
<dbReference type="PANTHER" id="PTHR43639">
    <property type="entry name" value="OXIDOREDUCTASE, SHORT-CHAIN DEHYDROGENASE/REDUCTASE FAMILY (AFU_ORTHOLOGUE AFUA_5G02870)"/>
    <property type="match status" value="1"/>
</dbReference>
<evidence type="ECO:0000313" key="4">
    <source>
        <dbReference type="Proteomes" id="UP000282985"/>
    </source>
</evidence>
<accession>A0A434AWZ9</accession>
<name>A0A434AWZ9_9BACT</name>
<dbReference type="Pfam" id="PF13561">
    <property type="entry name" value="adh_short_C2"/>
    <property type="match status" value="1"/>
</dbReference>
<dbReference type="PRINTS" id="PR00080">
    <property type="entry name" value="SDRFAMILY"/>
</dbReference>
<evidence type="ECO:0000256" key="2">
    <source>
        <dbReference type="ARBA" id="ARBA00023002"/>
    </source>
</evidence>
<dbReference type="Gene3D" id="3.40.50.720">
    <property type="entry name" value="NAD(P)-binding Rossmann-like Domain"/>
    <property type="match status" value="1"/>
</dbReference>
<protein>
    <submittedName>
        <fullName evidence="3">SDR family oxidoreductase</fullName>
    </submittedName>
</protein>
<dbReference type="InterPro" id="IPR002347">
    <property type="entry name" value="SDR_fam"/>
</dbReference>
<dbReference type="InterPro" id="IPR036291">
    <property type="entry name" value="NAD(P)-bd_dom_sf"/>
</dbReference>
<organism evidence="3 4">
    <name type="scientific">Ancylomarina longa</name>
    <dbReference type="NCBI Taxonomy" id="2487017"/>
    <lineage>
        <taxon>Bacteria</taxon>
        <taxon>Pseudomonadati</taxon>
        <taxon>Bacteroidota</taxon>
        <taxon>Bacteroidia</taxon>
        <taxon>Marinilabiliales</taxon>
        <taxon>Marinifilaceae</taxon>
        <taxon>Ancylomarina</taxon>
    </lineage>
</organism>
<dbReference type="PANTHER" id="PTHR43639:SF1">
    <property type="entry name" value="SHORT-CHAIN DEHYDROGENASE_REDUCTASE FAMILY PROTEIN"/>
    <property type="match status" value="1"/>
</dbReference>
<keyword evidence="4" id="KW-1185">Reference proteome</keyword>